<dbReference type="PANTHER" id="PTHR36792:SF15">
    <property type="entry name" value="SEL1 REPEAT-CONTAINING PROTEIN"/>
    <property type="match status" value="1"/>
</dbReference>
<dbReference type="PANTHER" id="PTHR36792">
    <property type="entry name" value="EXPRESSED PROTEIN"/>
    <property type="match status" value="1"/>
</dbReference>
<reference evidence="2 3" key="2">
    <citation type="journal article" date="2009" name="PLoS ONE">
        <title>An integrated genetic and cytogenetic map of the cucumber genome.</title>
        <authorList>
            <person name="Ren Y."/>
            <person name="Zhang Z."/>
            <person name="Liu J."/>
            <person name="Staub J.E."/>
            <person name="Han Y."/>
            <person name="Cheng Z."/>
            <person name="Li X."/>
            <person name="Lu J."/>
            <person name="Miao H."/>
            <person name="Kang H."/>
            <person name="Xie B."/>
            <person name="Gu X."/>
            <person name="Wang X."/>
            <person name="Du Y."/>
            <person name="Jin W."/>
            <person name="Huang S."/>
        </authorList>
    </citation>
    <scope>NUCLEOTIDE SEQUENCE [LARGE SCALE GENOMIC DNA]</scope>
    <source>
        <strain evidence="3">cv. 9930</strain>
    </source>
</reference>
<sequence>MAKSLPSPARFQQFAKLVFSSKNPQSQPKKSRIRASPSETPISGSVRVISEPNKNKYMEEEEKNRTPLADVVSDCVKRWFQDTLKEAKAGDTSMQVLVGQMFCSGYGVPKNTKKGLAWIYRASKYQASVWKASDRHPGYLATDSESSDRRVKRDNVR</sequence>
<dbReference type="Gene3D" id="1.25.40.10">
    <property type="entry name" value="Tetratricopeptide repeat domain"/>
    <property type="match status" value="1"/>
</dbReference>
<keyword evidence="3" id="KW-1185">Reference proteome</keyword>
<name>A0A0A0KM25_CUCSA</name>
<dbReference type="InterPro" id="IPR011990">
    <property type="entry name" value="TPR-like_helical_dom_sf"/>
</dbReference>
<dbReference type="Gramene" id="KGN50710">
    <property type="protein sequence ID" value="KGN50710"/>
    <property type="gene ID" value="Csa_5G218760"/>
</dbReference>
<feature type="region of interest" description="Disordered" evidence="1">
    <location>
        <begin position="136"/>
        <end position="157"/>
    </location>
</feature>
<accession>A0A0A0KM25</accession>
<evidence type="ECO:0000313" key="3">
    <source>
        <dbReference type="Proteomes" id="UP000029981"/>
    </source>
</evidence>
<gene>
    <name evidence="2" type="ORF">Csa_5G218760</name>
</gene>
<proteinExistence type="predicted"/>
<organism evidence="2 3">
    <name type="scientific">Cucumis sativus</name>
    <name type="common">Cucumber</name>
    <dbReference type="NCBI Taxonomy" id="3659"/>
    <lineage>
        <taxon>Eukaryota</taxon>
        <taxon>Viridiplantae</taxon>
        <taxon>Streptophyta</taxon>
        <taxon>Embryophyta</taxon>
        <taxon>Tracheophyta</taxon>
        <taxon>Spermatophyta</taxon>
        <taxon>Magnoliopsida</taxon>
        <taxon>eudicotyledons</taxon>
        <taxon>Gunneridae</taxon>
        <taxon>Pentapetalae</taxon>
        <taxon>rosids</taxon>
        <taxon>fabids</taxon>
        <taxon>Cucurbitales</taxon>
        <taxon>Cucurbitaceae</taxon>
        <taxon>Benincaseae</taxon>
        <taxon>Cucumis</taxon>
    </lineage>
</organism>
<reference evidence="2 3" key="1">
    <citation type="journal article" date="2009" name="Nat. Genet.">
        <title>The genome of the cucumber, Cucumis sativus L.</title>
        <authorList>
            <person name="Huang S."/>
            <person name="Li R."/>
            <person name="Zhang Z."/>
            <person name="Li L."/>
            <person name="Gu X."/>
            <person name="Fan W."/>
            <person name="Lucas W.J."/>
            <person name="Wang X."/>
            <person name="Xie B."/>
            <person name="Ni P."/>
            <person name="Ren Y."/>
            <person name="Zhu H."/>
            <person name="Li J."/>
            <person name="Lin K."/>
            <person name="Jin W."/>
            <person name="Fei Z."/>
            <person name="Li G."/>
            <person name="Staub J."/>
            <person name="Kilian A."/>
            <person name="van der Vossen E.A."/>
            <person name="Wu Y."/>
            <person name="Guo J."/>
            <person name="He J."/>
            <person name="Jia Z."/>
            <person name="Ren Y."/>
            <person name="Tian G."/>
            <person name="Lu Y."/>
            <person name="Ruan J."/>
            <person name="Qian W."/>
            <person name="Wang M."/>
            <person name="Huang Q."/>
            <person name="Li B."/>
            <person name="Xuan Z."/>
            <person name="Cao J."/>
            <person name="Asan"/>
            <person name="Wu Z."/>
            <person name="Zhang J."/>
            <person name="Cai Q."/>
            <person name="Bai Y."/>
            <person name="Zhao B."/>
            <person name="Han Y."/>
            <person name="Li Y."/>
            <person name="Li X."/>
            <person name="Wang S."/>
            <person name="Shi Q."/>
            <person name="Liu S."/>
            <person name="Cho W.K."/>
            <person name="Kim J.Y."/>
            <person name="Xu Y."/>
            <person name="Heller-Uszynska K."/>
            <person name="Miao H."/>
            <person name="Cheng Z."/>
            <person name="Zhang S."/>
            <person name="Wu J."/>
            <person name="Yang Y."/>
            <person name="Kang H."/>
            <person name="Li M."/>
            <person name="Liang H."/>
            <person name="Ren X."/>
            <person name="Shi Z."/>
            <person name="Wen M."/>
            <person name="Jian M."/>
            <person name="Yang H."/>
            <person name="Zhang G."/>
            <person name="Yang Z."/>
            <person name="Chen R."/>
            <person name="Liu S."/>
            <person name="Li J."/>
            <person name="Ma L."/>
            <person name="Liu H."/>
            <person name="Zhou Y."/>
            <person name="Zhao J."/>
            <person name="Fang X."/>
            <person name="Li G."/>
            <person name="Fang L."/>
            <person name="Li Y."/>
            <person name="Liu D."/>
            <person name="Zheng H."/>
            <person name="Zhang Y."/>
            <person name="Qin N."/>
            <person name="Li Z."/>
            <person name="Yang G."/>
            <person name="Yang S."/>
            <person name="Bolund L."/>
            <person name="Kristiansen K."/>
            <person name="Zheng H."/>
            <person name="Li S."/>
            <person name="Zhang X."/>
            <person name="Yang H."/>
            <person name="Wang J."/>
            <person name="Sun R."/>
            <person name="Zhang B."/>
            <person name="Jiang S."/>
            <person name="Wang J."/>
            <person name="Du Y."/>
            <person name="Li S."/>
        </authorList>
    </citation>
    <scope>NUCLEOTIDE SEQUENCE [LARGE SCALE GENOMIC DNA]</scope>
    <source>
        <strain evidence="3">cv. 9930</strain>
    </source>
</reference>
<dbReference type="STRING" id="3659.A0A0A0KM25"/>
<dbReference type="OMA" id="NSVWKVC"/>
<evidence type="ECO:0000256" key="1">
    <source>
        <dbReference type="SAM" id="MobiDB-lite"/>
    </source>
</evidence>
<dbReference type="EMBL" id="CM002926">
    <property type="protein sequence ID" value="KGN50710.1"/>
    <property type="molecule type" value="Genomic_DNA"/>
</dbReference>
<dbReference type="AlphaFoldDB" id="A0A0A0KM25"/>
<dbReference type="SUPFAM" id="SSF81901">
    <property type="entry name" value="HCP-like"/>
    <property type="match status" value="1"/>
</dbReference>
<dbReference type="OrthoDB" id="2384430at2759"/>
<reference evidence="2 3" key="3">
    <citation type="journal article" date="2010" name="BMC Genomics">
        <title>Transcriptome sequencing and comparative analysis of cucumber flowers with different sex types.</title>
        <authorList>
            <person name="Guo S."/>
            <person name="Zheng Y."/>
            <person name="Joung J.G."/>
            <person name="Liu S."/>
            <person name="Zhang Z."/>
            <person name="Crasta O.R."/>
            <person name="Sobral B.W."/>
            <person name="Xu Y."/>
            <person name="Huang S."/>
            <person name="Fei Z."/>
        </authorList>
    </citation>
    <scope>NUCLEOTIDE SEQUENCE [LARGE SCALE GENOMIC DNA]</scope>
    <source>
        <strain evidence="3">cv. 9930</strain>
    </source>
</reference>
<feature type="region of interest" description="Disordered" evidence="1">
    <location>
        <begin position="20"/>
        <end position="45"/>
    </location>
</feature>
<dbReference type="Proteomes" id="UP000029981">
    <property type="component" value="Chromosome 5"/>
</dbReference>
<protein>
    <submittedName>
        <fullName evidence="2">Uncharacterized protein</fullName>
    </submittedName>
</protein>
<feature type="compositionally biased region" description="Basic and acidic residues" evidence="1">
    <location>
        <begin position="146"/>
        <end position="157"/>
    </location>
</feature>
<reference evidence="2 3" key="4">
    <citation type="journal article" date="2011" name="BMC Genomics">
        <title>RNA-Seq improves annotation of protein-coding genes in the cucumber genome.</title>
        <authorList>
            <person name="Li Z."/>
            <person name="Zhang Z."/>
            <person name="Yan P."/>
            <person name="Huang S."/>
            <person name="Fei Z."/>
            <person name="Lin K."/>
        </authorList>
    </citation>
    <scope>NUCLEOTIDE SEQUENCE [LARGE SCALE GENOMIC DNA]</scope>
    <source>
        <strain evidence="3">cv. 9930</strain>
    </source>
</reference>
<evidence type="ECO:0000313" key="2">
    <source>
        <dbReference type="EMBL" id="KGN50710.1"/>
    </source>
</evidence>